<sequence>MTASTADALFDDYERTDDSPPSYAESTYSYLNRAAEERWSRVRSLLNGWFAAYPDEHKDQLRKALTASDPGQHLGAWWELYTFTLYRQLGYEIEIHPDLDGVATRPDFRVTRDAESMYVECTVVSAADGPVTRNPGVEAAICDAINQVSDDNFMIGLKFTTEGKQQPRRRQIVTAIGNWLGGLDPDDILAKIAAARAAGELTALPEKSFQFHDWVLSCTAYPLDPGNRGQVSRLLGAVSSPGVFIIKNAEHIRDAVQDKGSHYGALGTLVRPLIVAVLSVNNMAQIRDAADALFGTTAISVPQDDPSAVEFFRKTDGYWRGPGSERGTRVSAVLFSHDVQPWSVASHLPVALINPWADKPIDGHPPFSMVTITDRGETVETPPQSTPQQVFGL</sequence>
<gene>
    <name evidence="2" type="ORF">MB901379_00012</name>
</gene>
<reference evidence="3" key="1">
    <citation type="submission" date="2018-02" db="EMBL/GenBank/DDBJ databases">
        <authorList>
            <person name="Seth-Smith MB H."/>
            <person name="Seth-Smith H."/>
        </authorList>
    </citation>
    <scope>NUCLEOTIDE SEQUENCE [LARGE SCALE GENOMIC DNA]</scope>
</reference>
<evidence type="ECO:0000313" key="2">
    <source>
        <dbReference type="EMBL" id="VDM86495.1"/>
    </source>
</evidence>
<feature type="region of interest" description="Disordered" evidence="1">
    <location>
        <begin position="1"/>
        <end position="21"/>
    </location>
</feature>
<name>A0A447G7N5_9MYCO</name>
<organism evidence="2 3">
    <name type="scientific">Mycobacterium basiliense</name>
    <dbReference type="NCBI Taxonomy" id="2094119"/>
    <lineage>
        <taxon>Bacteria</taxon>
        <taxon>Bacillati</taxon>
        <taxon>Actinomycetota</taxon>
        <taxon>Actinomycetes</taxon>
        <taxon>Mycobacteriales</taxon>
        <taxon>Mycobacteriaceae</taxon>
        <taxon>Mycobacterium</taxon>
    </lineage>
</organism>
<dbReference type="AlphaFoldDB" id="A0A447G7N5"/>
<dbReference type="RefSeq" id="WP_158014750.1">
    <property type="nucleotide sequence ID" value="NZ_CBCSKE010000025.1"/>
</dbReference>
<proteinExistence type="predicted"/>
<evidence type="ECO:0000313" key="3">
    <source>
        <dbReference type="Proteomes" id="UP000269998"/>
    </source>
</evidence>
<dbReference type="Proteomes" id="UP000269998">
    <property type="component" value="Chromosome"/>
</dbReference>
<keyword evidence="3" id="KW-1185">Reference proteome</keyword>
<accession>A0A447G7N5</accession>
<protein>
    <submittedName>
        <fullName evidence="2">Uncharacterized protein</fullName>
    </submittedName>
</protein>
<dbReference type="EMBL" id="LR130759">
    <property type="protein sequence ID" value="VDM86495.1"/>
    <property type="molecule type" value="Genomic_DNA"/>
</dbReference>
<dbReference type="KEGG" id="mbai:MB901379_00012"/>
<dbReference type="OrthoDB" id="5288829at2"/>
<evidence type="ECO:0000256" key="1">
    <source>
        <dbReference type="SAM" id="MobiDB-lite"/>
    </source>
</evidence>